<gene>
    <name evidence="1" type="ORF">GGQ79_001382</name>
</gene>
<protein>
    <submittedName>
        <fullName evidence="1">Uncharacterized protein</fullName>
    </submittedName>
</protein>
<accession>A0AB34YNQ8</accession>
<name>A0AB34YNQ8_9HYPH</name>
<sequence length="56" mass="6053">MHARFGSPEEAFTKGFAEKQKPTRGVLAWVRLVVTSRQCVMAGSVSVGTMEVNGGR</sequence>
<organism evidence="1 2">
    <name type="scientific">Brucella pecoris</name>
    <dbReference type="NCBI Taxonomy" id="867683"/>
    <lineage>
        <taxon>Bacteria</taxon>
        <taxon>Pseudomonadati</taxon>
        <taxon>Pseudomonadota</taxon>
        <taxon>Alphaproteobacteria</taxon>
        <taxon>Hyphomicrobiales</taxon>
        <taxon>Brucellaceae</taxon>
        <taxon>Brucella/Ochrobactrum group</taxon>
        <taxon>Brucella</taxon>
    </lineage>
</organism>
<evidence type="ECO:0000313" key="1">
    <source>
        <dbReference type="EMBL" id="MBB4092897.1"/>
    </source>
</evidence>
<dbReference type="Proteomes" id="UP000553980">
    <property type="component" value="Unassembled WGS sequence"/>
</dbReference>
<comment type="caution">
    <text evidence="1">The sequence shown here is derived from an EMBL/GenBank/DDBJ whole genome shotgun (WGS) entry which is preliminary data.</text>
</comment>
<keyword evidence="2" id="KW-1185">Reference proteome</keyword>
<reference evidence="1 2" key="1">
    <citation type="submission" date="2020-08" db="EMBL/GenBank/DDBJ databases">
        <title>Genomic Encyclopedia of Type Strains, Phase IV (KMG-IV): sequencing the most valuable type-strain genomes for metagenomic binning, comparative biology and taxonomic classification.</title>
        <authorList>
            <person name="Goeker M."/>
        </authorList>
    </citation>
    <scope>NUCLEOTIDE SEQUENCE [LARGE SCALE GENOMIC DNA]</scope>
    <source>
        <strain evidence="1 2">DSM 23868</strain>
    </source>
</reference>
<dbReference type="AlphaFoldDB" id="A0AB34YNQ8"/>
<dbReference type="EMBL" id="JACIEX010000002">
    <property type="protein sequence ID" value="MBB4092897.1"/>
    <property type="molecule type" value="Genomic_DNA"/>
</dbReference>
<proteinExistence type="predicted"/>
<evidence type="ECO:0000313" key="2">
    <source>
        <dbReference type="Proteomes" id="UP000553980"/>
    </source>
</evidence>